<feature type="compositionally biased region" description="Basic and acidic residues" evidence="2">
    <location>
        <begin position="1"/>
        <end position="11"/>
    </location>
</feature>
<dbReference type="InterPro" id="IPR042277">
    <property type="entry name" value="IST1-like"/>
</dbReference>
<dbReference type="OrthoDB" id="29853at2759"/>
<evidence type="ECO:0000256" key="1">
    <source>
        <dbReference type="ARBA" id="ARBA00005536"/>
    </source>
</evidence>
<name>A0A5J4YVF9_PORPP</name>
<comment type="caution">
    <text evidence="3">The sequence shown here is derived from an EMBL/GenBank/DDBJ whole genome shotgun (WGS) entry which is preliminary data.</text>
</comment>
<dbReference type="Proteomes" id="UP000324585">
    <property type="component" value="Unassembled WGS sequence"/>
</dbReference>
<comment type="similarity">
    <text evidence="1">Belongs to the IST1 family.</text>
</comment>
<dbReference type="Pfam" id="PF03398">
    <property type="entry name" value="Ist1"/>
    <property type="match status" value="1"/>
</dbReference>
<dbReference type="Gene3D" id="1.20.1260.60">
    <property type="entry name" value="Vacuolar protein sorting-associated protein Ist1"/>
    <property type="match status" value="1"/>
</dbReference>
<accession>A0A5J4YVF9</accession>
<dbReference type="PANTHER" id="PTHR12161">
    <property type="entry name" value="IST1 FAMILY MEMBER"/>
    <property type="match status" value="1"/>
</dbReference>
<evidence type="ECO:0000256" key="2">
    <source>
        <dbReference type="SAM" id="MobiDB-lite"/>
    </source>
</evidence>
<feature type="region of interest" description="Disordered" evidence="2">
    <location>
        <begin position="313"/>
        <end position="381"/>
    </location>
</feature>
<organism evidence="3 4">
    <name type="scientific">Porphyridium purpureum</name>
    <name type="common">Red alga</name>
    <name type="synonym">Porphyridium cruentum</name>
    <dbReference type="NCBI Taxonomy" id="35688"/>
    <lineage>
        <taxon>Eukaryota</taxon>
        <taxon>Rhodophyta</taxon>
        <taxon>Bangiophyceae</taxon>
        <taxon>Porphyridiales</taxon>
        <taxon>Porphyridiaceae</taxon>
        <taxon>Porphyridium</taxon>
    </lineage>
</organism>
<proteinExistence type="inferred from homology"/>
<dbReference type="InterPro" id="IPR005061">
    <property type="entry name" value="Ist1"/>
</dbReference>
<dbReference type="PANTHER" id="PTHR12161:SF5">
    <property type="entry name" value="IST1 HOMOLOG"/>
    <property type="match status" value="1"/>
</dbReference>
<evidence type="ECO:0000313" key="3">
    <source>
        <dbReference type="EMBL" id="KAA8494713.1"/>
    </source>
</evidence>
<dbReference type="OMA" id="IRIFRCG"/>
<dbReference type="GO" id="GO:0015031">
    <property type="term" value="P:protein transport"/>
    <property type="evidence" value="ECO:0007669"/>
    <property type="project" value="InterPro"/>
</dbReference>
<keyword evidence="4" id="KW-1185">Reference proteome</keyword>
<gene>
    <name evidence="3" type="ORF">FVE85_2954</name>
</gene>
<dbReference type="EMBL" id="VRMN01000004">
    <property type="protein sequence ID" value="KAA8494713.1"/>
    <property type="molecule type" value="Genomic_DNA"/>
</dbReference>
<reference evidence="4" key="1">
    <citation type="journal article" date="2019" name="Nat. Commun.">
        <title>Expansion of phycobilisome linker gene families in mesophilic red algae.</title>
        <authorList>
            <person name="Lee J."/>
            <person name="Kim D."/>
            <person name="Bhattacharya D."/>
            <person name="Yoon H.S."/>
        </authorList>
    </citation>
    <scope>NUCLEOTIDE SEQUENCE [LARGE SCALE GENOMIC DNA]</scope>
    <source>
        <strain evidence="4">CCMP 1328</strain>
    </source>
</reference>
<dbReference type="AlphaFoldDB" id="A0A5J4YVF9"/>
<feature type="region of interest" description="Disordered" evidence="2">
    <location>
        <begin position="1"/>
        <end position="24"/>
    </location>
</feature>
<evidence type="ECO:0000313" key="4">
    <source>
        <dbReference type="Proteomes" id="UP000324585"/>
    </source>
</evidence>
<protein>
    <submittedName>
        <fullName evidence="3">IST1-like protein</fullName>
    </submittedName>
</protein>
<sequence>MGLFKKDKKEAGSGGAGAAAGGRAPNAAPFDSVKFKIQIKSAINRAQIVKTKAENARLANEREIAQLLGQQKGALARVKTESMLRDIKQSEALDVLLVFCEMVLQRLPLIQSSQNLAALPPDCLESVCTMVYASGRCGIPELTDATNQLRLIYGPQTIDELAAGAGPNAVHINKRLKAKLDAGLPEGRIVLEHMKRITKEQGVAWVPPPEFEDLDNASAFHVTTPSYNPTPQGAGQSFHNIPGGYGATGGPPQQQHQYVPGMQHEPGMYQPGGMGQVYPTGGNYQAASGGYGAPPPSSGYGMPVTDGFGAQGYTMPGGSAKEPEFGNPYGMPPGASQAPNPYGAAPPYPTGFNPSGGQAPTAPPGATEDDDYMDRINQVRR</sequence>